<dbReference type="Pfam" id="PF00990">
    <property type="entry name" value="GGDEF"/>
    <property type="match status" value="1"/>
</dbReference>
<dbReference type="EMBL" id="CP046522">
    <property type="protein sequence ID" value="QGU95801.1"/>
    <property type="molecule type" value="Genomic_DNA"/>
</dbReference>
<dbReference type="Pfam" id="PF02743">
    <property type="entry name" value="dCache_1"/>
    <property type="match status" value="1"/>
</dbReference>
<feature type="transmembrane region" description="Helical" evidence="6">
    <location>
        <begin position="143"/>
        <end position="168"/>
    </location>
</feature>
<dbReference type="Gene3D" id="3.30.450.20">
    <property type="entry name" value="PAS domain"/>
    <property type="match status" value="1"/>
</dbReference>
<dbReference type="CDD" id="cd18773">
    <property type="entry name" value="PDC1_HK_sensor"/>
    <property type="match status" value="1"/>
</dbReference>
<accession>A0A6I6EZX9</accession>
<dbReference type="SMART" id="SM00052">
    <property type="entry name" value="EAL"/>
    <property type="match status" value="1"/>
</dbReference>
<dbReference type="Pfam" id="PF00563">
    <property type="entry name" value="EAL"/>
    <property type="match status" value="1"/>
</dbReference>
<dbReference type="InterPro" id="IPR035919">
    <property type="entry name" value="EAL_sf"/>
</dbReference>
<name>A0A6I6EZX9_9CLOT</name>
<keyword evidence="3 6" id="KW-0812">Transmembrane</keyword>
<organism evidence="9 10">
    <name type="scientific">Clostridium bovifaecis</name>
    <dbReference type="NCBI Taxonomy" id="2184719"/>
    <lineage>
        <taxon>Bacteria</taxon>
        <taxon>Bacillati</taxon>
        <taxon>Bacillota</taxon>
        <taxon>Clostridia</taxon>
        <taxon>Eubacteriales</taxon>
        <taxon>Clostridiaceae</taxon>
        <taxon>Clostridium</taxon>
    </lineage>
</organism>
<feature type="domain" description="EAL" evidence="7">
    <location>
        <begin position="731"/>
        <end position="985"/>
    </location>
</feature>
<dbReference type="Gene3D" id="3.30.70.270">
    <property type="match status" value="1"/>
</dbReference>
<feature type="transmembrane region" description="Helical" evidence="6">
    <location>
        <begin position="89"/>
        <end position="105"/>
    </location>
</feature>
<dbReference type="CDD" id="cd01948">
    <property type="entry name" value="EAL"/>
    <property type="match status" value="1"/>
</dbReference>
<dbReference type="CDD" id="cd01949">
    <property type="entry name" value="GGDEF"/>
    <property type="match status" value="1"/>
</dbReference>
<dbReference type="InterPro" id="IPR052155">
    <property type="entry name" value="Biofilm_reg_signaling"/>
</dbReference>
<evidence type="ECO:0000256" key="3">
    <source>
        <dbReference type="ARBA" id="ARBA00022692"/>
    </source>
</evidence>
<dbReference type="Proteomes" id="UP000422764">
    <property type="component" value="Chromosome"/>
</dbReference>
<feature type="transmembrane region" description="Helical" evidence="6">
    <location>
        <begin position="467"/>
        <end position="489"/>
    </location>
</feature>
<feature type="transmembrane region" description="Helical" evidence="6">
    <location>
        <begin position="117"/>
        <end position="136"/>
    </location>
</feature>
<dbReference type="GO" id="GO:0005886">
    <property type="term" value="C:plasma membrane"/>
    <property type="evidence" value="ECO:0007669"/>
    <property type="project" value="UniProtKB-SubCell"/>
</dbReference>
<evidence type="ECO:0000256" key="4">
    <source>
        <dbReference type="ARBA" id="ARBA00022989"/>
    </source>
</evidence>
<keyword evidence="10" id="KW-1185">Reference proteome</keyword>
<feature type="transmembrane region" description="Helical" evidence="6">
    <location>
        <begin position="52"/>
        <end position="77"/>
    </location>
</feature>
<keyword evidence="2" id="KW-1003">Cell membrane</keyword>
<gene>
    <name evidence="9" type="ORF">GOM49_12480</name>
</gene>
<evidence type="ECO:0000313" key="10">
    <source>
        <dbReference type="Proteomes" id="UP000422764"/>
    </source>
</evidence>
<dbReference type="PANTHER" id="PTHR44757:SF2">
    <property type="entry name" value="BIOFILM ARCHITECTURE MAINTENANCE PROTEIN MBAA"/>
    <property type="match status" value="1"/>
</dbReference>
<evidence type="ECO:0000256" key="5">
    <source>
        <dbReference type="ARBA" id="ARBA00023136"/>
    </source>
</evidence>
<dbReference type="PANTHER" id="PTHR44757">
    <property type="entry name" value="DIGUANYLATE CYCLASE DGCP"/>
    <property type="match status" value="1"/>
</dbReference>
<evidence type="ECO:0000256" key="2">
    <source>
        <dbReference type="ARBA" id="ARBA00022475"/>
    </source>
</evidence>
<proteinExistence type="predicted"/>
<protein>
    <submittedName>
        <fullName evidence="9">EAL domain-containing protein</fullName>
    </submittedName>
</protein>
<dbReference type="InterPro" id="IPR000160">
    <property type="entry name" value="GGDEF_dom"/>
</dbReference>
<dbReference type="SUPFAM" id="SSF55073">
    <property type="entry name" value="Nucleotide cyclase"/>
    <property type="match status" value="1"/>
</dbReference>
<evidence type="ECO:0000256" key="1">
    <source>
        <dbReference type="ARBA" id="ARBA00004651"/>
    </source>
</evidence>
<dbReference type="SMART" id="SM00267">
    <property type="entry name" value="GGDEF"/>
    <property type="match status" value="1"/>
</dbReference>
<feature type="transmembrane region" description="Helical" evidence="6">
    <location>
        <begin position="188"/>
        <end position="207"/>
    </location>
</feature>
<evidence type="ECO:0000256" key="6">
    <source>
        <dbReference type="SAM" id="Phobius"/>
    </source>
</evidence>
<dbReference type="PROSITE" id="PS50883">
    <property type="entry name" value="EAL"/>
    <property type="match status" value="1"/>
</dbReference>
<dbReference type="FunFam" id="3.30.70.270:FF:000001">
    <property type="entry name" value="Diguanylate cyclase domain protein"/>
    <property type="match status" value="1"/>
</dbReference>
<keyword evidence="4 6" id="KW-1133">Transmembrane helix</keyword>
<reference evidence="9 10" key="1">
    <citation type="submission" date="2019-12" db="EMBL/GenBank/DDBJ databases">
        <title>Genome sequenceing of Clostridium bovifaecis.</title>
        <authorList>
            <person name="Yao Y."/>
        </authorList>
    </citation>
    <scope>NUCLEOTIDE SEQUENCE [LARGE SCALE GENOMIC DNA]</scope>
    <source>
        <strain evidence="9 10">BXX</strain>
    </source>
</reference>
<dbReference type="AlphaFoldDB" id="A0A6I6EZX9"/>
<dbReference type="InterPro" id="IPR029787">
    <property type="entry name" value="Nucleotide_cyclase"/>
</dbReference>
<dbReference type="InterPro" id="IPR033479">
    <property type="entry name" value="dCache_1"/>
</dbReference>
<dbReference type="Gene3D" id="3.20.20.450">
    <property type="entry name" value="EAL domain"/>
    <property type="match status" value="1"/>
</dbReference>
<dbReference type="InterPro" id="IPR001633">
    <property type="entry name" value="EAL_dom"/>
</dbReference>
<comment type="subcellular location">
    <subcellularLocation>
        <location evidence="1">Cell membrane</location>
        <topology evidence="1">Multi-pass membrane protein</topology>
    </subcellularLocation>
</comment>
<evidence type="ECO:0000313" key="9">
    <source>
        <dbReference type="EMBL" id="QGU95801.1"/>
    </source>
</evidence>
<feature type="transmembrane region" description="Helical" evidence="6">
    <location>
        <begin position="25"/>
        <end position="46"/>
    </location>
</feature>
<dbReference type="SUPFAM" id="SSF141868">
    <property type="entry name" value="EAL domain-like"/>
    <property type="match status" value="1"/>
</dbReference>
<dbReference type="PROSITE" id="PS50887">
    <property type="entry name" value="GGDEF"/>
    <property type="match status" value="1"/>
</dbReference>
<sequence length="991" mass="112913">MNIYCGGLYMVNCEKSDSLKHIKKYIAFIVLLSLGMVGNYASIPLYMGVDYIFGSIFVITILYFYGLKLGLAASILVNVFTYRLWHHPYAIIIFTLEIVFIGVAIKRKGNSIIFWDSLYWLVIGGPLSAIIYHSFLGYSSLDLVLIILKDSVNGIFNTFCANLIIFYTPLEKIILDRKKEKSISLNKMIFSLIVGSVIVYNMIINVINTRDYLIKIRDGIKGETQSLINMSTYNINSWYTQYSNALNILGQRTSYTDIKYSNELQQYTSIVQSSLPAFYGLYIVDLQGKVVAASPRINEHGVSNIGTYIRTEDYFKNAEFAGMMAVSDTFTASKNYTLPAVAIGIPIIKNNKVEGNVIGIINLNYIPISLKEDKNHRHINITIINKNNSVIASTDNSVKVMGKLSWDSSLIIDNIDHLNLESIKELSDMRTLEKSIYVQRYNISRRLPWKLIMQVPLDEYKEGMQQYYIKNFSITFLVIISSLLITIVLDKVISYPIFQLAKVTTHLPSKIFKEEIIEWPGSIIKEIDLLINNFKATSKILKENFKDIQDSNLELKYIANYDYLTRLPNRTLFKTELDKALDTAKKNNSKVALMFLDLDRFKVINDTLGHNVGDNLLKEVSKRLHGVLDEEEIIFRIGGDEFILLAPNINETEKVNKVASKILGVFREPYLLSGQELNITTSIGIAIFPQDGEEGEVLLTNADIAMYRAKEKGKNNYQFYNIGMNKLSLEQFKIENSLRKALENDEFILYYQPRIEADTEKIIGAEALIRWNSPELGMVTPDKFISIAEETGLIVSIGELIIRKACKQNRIWHDMGLDEIRVSVNLSALQFSQQDLVEKIEKILKETNLEPKWLEVEITEGTAIRNIKFTIYMLEKLKAMGIKISLDDFGTGFSSLNYLKNFKIDTLKIDSSFVRDINEDAKNTAIVSSIINLAKSLNLNVTAEGVETKEQLSFLKTNGCDEIQGYLFSKPLPPEKFEKYVKEQIMKNKLE</sequence>
<evidence type="ECO:0000259" key="7">
    <source>
        <dbReference type="PROSITE" id="PS50883"/>
    </source>
</evidence>
<dbReference type="NCBIfam" id="TIGR00254">
    <property type="entry name" value="GGDEF"/>
    <property type="match status" value="1"/>
</dbReference>
<evidence type="ECO:0000259" key="8">
    <source>
        <dbReference type="PROSITE" id="PS50887"/>
    </source>
</evidence>
<dbReference type="FunFam" id="3.20.20.450:FF:000001">
    <property type="entry name" value="Cyclic di-GMP phosphodiesterase yahA"/>
    <property type="match status" value="1"/>
</dbReference>
<keyword evidence="5 6" id="KW-0472">Membrane</keyword>
<dbReference type="InterPro" id="IPR043128">
    <property type="entry name" value="Rev_trsase/Diguanyl_cyclase"/>
</dbReference>
<feature type="domain" description="GGDEF" evidence="8">
    <location>
        <begin position="589"/>
        <end position="722"/>
    </location>
</feature>